<reference evidence="3 4" key="1">
    <citation type="submission" date="2016-10" db="EMBL/GenBank/DDBJ databases">
        <title>Draft genome sequence of Coniochaeta ligniaria NRRL30616, a lignocellulolytic fungus for bioabatement of inhibitors in plant biomass hydrolysates.</title>
        <authorList>
            <consortium name="DOE Joint Genome Institute"/>
            <person name="Jimenez D.J."/>
            <person name="Hector R.E."/>
            <person name="Riley R."/>
            <person name="Sun H."/>
            <person name="Grigoriev I.V."/>
            <person name="Van Elsas J.D."/>
            <person name="Nichols N.N."/>
        </authorList>
    </citation>
    <scope>NUCLEOTIDE SEQUENCE [LARGE SCALE GENOMIC DNA]</scope>
    <source>
        <strain evidence="3 4">NRRL 30616</strain>
    </source>
</reference>
<accession>A0A1J7JZU5</accession>
<dbReference type="Proteomes" id="UP000182658">
    <property type="component" value="Unassembled WGS sequence"/>
</dbReference>
<protein>
    <recommendedName>
        <fullName evidence="2">DUF7907 domain-containing protein</fullName>
    </recommendedName>
</protein>
<evidence type="ECO:0000313" key="4">
    <source>
        <dbReference type="Proteomes" id="UP000182658"/>
    </source>
</evidence>
<dbReference type="Pfam" id="PF25484">
    <property type="entry name" value="DUF7907"/>
    <property type="match status" value="1"/>
</dbReference>
<gene>
    <name evidence="3" type="ORF">CONLIGDRAFT_174127</name>
</gene>
<proteinExistence type="predicted"/>
<evidence type="ECO:0000313" key="3">
    <source>
        <dbReference type="EMBL" id="OIW33378.1"/>
    </source>
</evidence>
<dbReference type="EMBL" id="KV875094">
    <property type="protein sequence ID" value="OIW33378.1"/>
    <property type="molecule type" value="Genomic_DNA"/>
</dbReference>
<feature type="chain" id="PRO_5012678920" description="DUF7907 domain-containing protein" evidence="1">
    <location>
        <begin position="21"/>
        <end position="213"/>
    </location>
</feature>
<dbReference type="OrthoDB" id="3515453at2759"/>
<feature type="signal peptide" evidence="1">
    <location>
        <begin position="1"/>
        <end position="20"/>
    </location>
</feature>
<organism evidence="3 4">
    <name type="scientific">Coniochaeta ligniaria NRRL 30616</name>
    <dbReference type="NCBI Taxonomy" id="1408157"/>
    <lineage>
        <taxon>Eukaryota</taxon>
        <taxon>Fungi</taxon>
        <taxon>Dikarya</taxon>
        <taxon>Ascomycota</taxon>
        <taxon>Pezizomycotina</taxon>
        <taxon>Sordariomycetes</taxon>
        <taxon>Sordariomycetidae</taxon>
        <taxon>Coniochaetales</taxon>
        <taxon>Coniochaetaceae</taxon>
        <taxon>Coniochaeta</taxon>
    </lineage>
</organism>
<dbReference type="InterPro" id="IPR057229">
    <property type="entry name" value="DUF7907"/>
</dbReference>
<name>A0A1J7JZU5_9PEZI</name>
<keyword evidence="1" id="KW-0732">Signal</keyword>
<keyword evidence="4" id="KW-1185">Reference proteome</keyword>
<feature type="domain" description="DUF7907" evidence="2">
    <location>
        <begin position="29"/>
        <end position="211"/>
    </location>
</feature>
<evidence type="ECO:0000256" key="1">
    <source>
        <dbReference type="SAM" id="SignalP"/>
    </source>
</evidence>
<sequence>MKISTTSSVLALAAASTGSAQTTTYTNQSAPFTLQIANSANASLNGLYLFSCHAGAAIEGICVGGSTPISGASSTFYYNTTDTDVSGSDDGQGLLVWNLPVSGLPGTDHVSQSAALQPYRPGTNVVVPLFGFDAGTPVHFDDDKLTIKDYYNDANYVAGQFPDSTPAETVYNNWYSCWTGVGGGYTYEALSWVTAGVPHNPTCEKIDVIRTFL</sequence>
<evidence type="ECO:0000259" key="2">
    <source>
        <dbReference type="Pfam" id="PF25484"/>
    </source>
</evidence>
<dbReference type="InParanoid" id="A0A1J7JZU5"/>
<dbReference type="AlphaFoldDB" id="A0A1J7JZU5"/>